<evidence type="ECO:0000256" key="8">
    <source>
        <dbReference type="SAM" id="SignalP"/>
    </source>
</evidence>
<evidence type="ECO:0000256" key="7">
    <source>
        <dbReference type="SAM" id="Phobius"/>
    </source>
</evidence>
<feature type="transmembrane region" description="Helical" evidence="7">
    <location>
        <begin position="197"/>
        <end position="221"/>
    </location>
</feature>
<name>A0A7I8VP67_9ANNE</name>
<accession>A0A7I8VP67</accession>
<feature type="transmembrane region" description="Helical" evidence="7">
    <location>
        <begin position="293"/>
        <end position="312"/>
    </location>
</feature>
<evidence type="ECO:0000313" key="9">
    <source>
        <dbReference type="EMBL" id="CAD5117258.1"/>
    </source>
</evidence>
<evidence type="ECO:0000313" key="10">
    <source>
        <dbReference type="Proteomes" id="UP000549394"/>
    </source>
</evidence>
<comment type="subcellular location">
    <subcellularLocation>
        <location evidence="1">Membrane</location>
        <topology evidence="1">Multi-pass membrane protein</topology>
    </subcellularLocation>
</comment>
<organism evidence="9 10">
    <name type="scientific">Dimorphilus gyrociliatus</name>
    <dbReference type="NCBI Taxonomy" id="2664684"/>
    <lineage>
        <taxon>Eukaryota</taxon>
        <taxon>Metazoa</taxon>
        <taxon>Spiralia</taxon>
        <taxon>Lophotrochozoa</taxon>
        <taxon>Annelida</taxon>
        <taxon>Polychaeta</taxon>
        <taxon>Polychaeta incertae sedis</taxon>
        <taxon>Dinophilidae</taxon>
        <taxon>Dimorphilus</taxon>
    </lineage>
</organism>
<feature type="transmembrane region" description="Helical" evidence="7">
    <location>
        <begin position="66"/>
        <end position="95"/>
    </location>
</feature>
<dbReference type="PANTHER" id="PTHR13353:SF5">
    <property type="entry name" value="TRANSMEMBRANE PROTEIN 19"/>
    <property type="match status" value="1"/>
</dbReference>
<feature type="transmembrane region" description="Helical" evidence="7">
    <location>
        <begin position="34"/>
        <end position="54"/>
    </location>
</feature>
<evidence type="ECO:0000256" key="6">
    <source>
        <dbReference type="ARBA" id="ARBA00023136"/>
    </source>
</evidence>
<reference evidence="9 10" key="1">
    <citation type="submission" date="2020-08" db="EMBL/GenBank/DDBJ databases">
        <authorList>
            <person name="Hejnol A."/>
        </authorList>
    </citation>
    <scope>NUCLEOTIDE SEQUENCE [LARGE SCALE GENOMIC DNA]</scope>
</reference>
<keyword evidence="8" id="KW-0732">Signal</keyword>
<dbReference type="GO" id="GO:0016020">
    <property type="term" value="C:membrane"/>
    <property type="evidence" value="ECO:0007669"/>
    <property type="project" value="UniProtKB-SubCell"/>
</dbReference>
<feature type="transmembrane region" description="Helical" evidence="7">
    <location>
        <begin position="233"/>
        <end position="255"/>
    </location>
</feature>
<evidence type="ECO:0000256" key="1">
    <source>
        <dbReference type="ARBA" id="ARBA00004141"/>
    </source>
</evidence>
<feature type="chain" id="PRO_5029800930" description="Transmembrane protein 19" evidence="8">
    <location>
        <begin position="19"/>
        <end position="313"/>
    </location>
</feature>
<dbReference type="OrthoDB" id="30881at2759"/>
<sequence length="313" mass="33490">MNAILFFCVFIVVPLTLSVWFANVYSYVFHEGSGVAPASPFRVCLAILLPMIIVRNGLKKKSLGTSGAVGSLIVGFIMTISNYCFMAALLTFFYLGSKASKFRGSIKKSFEDDFKEGGQRTWIQIVCNGVVATQLALFYVLEEGCSEIIIDFKNKYTSSWLAIGVVSSLSCCCGDTLASEIGSVINLLGTNGAVSVIGLIASALGGSLVGLAYYIAILLTSNSNVLRSGPRQYYVIIVSTIAGLFGSLVDSLLGATLQYSGEDLTNGKIVSVPTKRTRHICGLSILDNHAVNLLSSLLTALVIPYTAFYLWAS</sequence>
<dbReference type="Proteomes" id="UP000549394">
    <property type="component" value="Unassembled WGS sequence"/>
</dbReference>
<dbReference type="PANTHER" id="PTHR13353">
    <property type="entry name" value="TRANSMEMBRANE PROTEIN 19"/>
    <property type="match status" value="1"/>
</dbReference>
<feature type="transmembrane region" description="Helical" evidence="7">
    <location>
        <begin position="161"/>
        <end position="185"/>
    </location>
</feature>
<evidence type="ECO:0000256" key="4">
    <source>
        <dbReference type="ARBA" id="ARBA00022692"/>
    </source>
</evidence>
<dbReference type="Pfam" id="PF01940">
    <property type="entry name" value="DUF92"/>
    <property type="match status" value="1"/>
</dbReference>
<keyword evidence="5 7" id="KW-1133">Transmembrane helix</keyword>
<keyword evidence="10" id="KW-1185">Reference proteome</keyword>
<gene>
    <name evidence="9" type="ORF">DGYR_LOCUS5805</name>
</gene>
<comment type="similarity">
    <text evidence="2">Belongs to the TMEM19 family.</text>
</comment>
<evidence type="ECO:0000256" key="3">
    <source>
        <dbReference type="ARBA" id="ARBA00014258"/>
    </source>
</evidence>
<evidence type="ECO:0000256" key="5">
    <source>
        <dbReference type="ARBA" id="ARBA00022989"/>
    </source>
</evidence>
<keyword evidence="6 7" id="KW-0472">Membrane</keyword>
<proteinExistence type="inferred from homology"/>
<feature type="transmembrane region" description="Helical" evidence="7">
    <location>
        <begin position="122"/>
        <end position="141"/>
    </location>
</feature>
<protein>
    <recommendedName>
        <fullName evidence="3">Transmembrane protein 19</fullName>
    </recommendedName>
</protein>
<comment type="caution">
    <text evidence="9">The sequence shown here is derived from an EMBL/GenBank/DDBJ whole genome shotgun (WGS) entry which is preliminary data.</text>
</comment>
<dbReference type="EMBL" id="CAJFCJ010000007">
    <property type="protein sequence ID" value="CAD5117258.1"/>
    <property type="molecule type" value="Genomic_DNA"/>
</dbReference>
<dbReference type="InterPro" id="IPR002794">
    <property type="entry name" value="DUF92_TMEM19"/>
</dbReference>
<keyword evidence="4 7" id="KW-0812">Transmembrane</keyword>
<dbReference type="AlphaFoldDB" id="A0A7I8VP67"/>
<feature type="signal peptide" evidence="8">
    <location>
        <begin position="1"/>
        <end position="18"/>
    </location>
</feature>
<evidence type="ECO:0000256" key="2">
    <source>
        <dbReference type="ARBA" id="ARBA00009012"/>
    </source>
</evidence>